<feature type="transmembrane region" description="Helical" evidence="6">
    <location>
        <begin position="90"/>
        <end position="109"/>
    </location>
</feature>
<organism evidence="7 8">
    <name type="scientific">Gnathostoma spinigerum</name>
    <dbReference type="NCBI Taxonomy" id="75299"/>
    <lineage>
        <taxon>Eukaryota</taxon>
        <taxon>Metazoa</taxon>
        <taxon>Ecdysozoa</taxon>
        <taxon>Nematoda</taxon>
        <taxon>Chromadorea</taxon>
        <taxon>Rhabditida</taxon>
        <taxon>Spirurina</taxon>
        <taxon>Gnathostomatomorpha</taxon>
        <taxon>Gnathostomatoidea</taxon>
        <taxon>Gnathostomatidae</taxon>
        <taxon>Gnathostoma</taxon>
    </lineage>
</organism>
<evidence type="ECO:0000313" key="7">
    <source>
        <dbReference type="EMBL" id="MFH4977470.1"/>
    </source>
</evidence>
<dbReference type="Proteomes" id="UP001608902">
    <property type="component" value="Unassembled WGS sequence"/>
</dbReference>
<gene>
    <name evidence="7" type="ORF">AB6A40_004179</name>
</gene>
<name>A0ABD6ECV1_9BILA</name>
<proteinExistence type="predicted"/>
<keyword evidence="2" id="KW-0813">Transport</keyword>
<accession>A0ABD6ECV1</accession>
<evidence type="ECO:0000256" key="5">
    <source>
        <dbReference type="ARBA" id="ARBA00023136"/>
    </source>
</evidence>
<keyword evidence="3 6" id="KW-0812">Transmembrane</keyword>
<keyword evidence="2" id="KW-0762">Sugar transport</keyword>
<dbReference type="InterPro" id="IPR007271">
    <property type="entry name" value="Nuc_sug_transpt"/>
</dbReference>
<comment type="caution">
    <text evidence="7">The sequence shown here is derived from an EMBL/GenBank/DDBJ whole genome shotgun (WGS) entry which is preliminary data.</text>
</comment>
<reference evidence="7 8" key="1">
    <citation type="submission" date="2024-08" db="EMBL/GenBank/DDBJ databases">
        <title>Gnathostoma spinigerum genome.</title>
        <authorList>
            <person name="Gonzalez-Bertolin B."/>
            <person name="Monzon S."/>
            <person name="Zaballos A."/>
            <person name="Jimenez P."/>
            <person name="Dekumyoy P."/>
            <person name="Varona S."/>
            <person name="Cuesta I."/>
            <person name="Sumanam S."/>
            <person name="Adisakwattana P."/>
            <person name="Gasser R.B."/>
            <person name="Hernandez-Gonzalez A."/>
            <person name="Young N.D."/>
            <person name="Perteguer M.J."/>
        </authorList>
    </citation>
    <scope>NUCLEOTIDE SEQUENCE [LARGE SCALE GENOMIC DNA]</scope>
    <source>
        <strain evidence="7">AL3</strain>
        <tissue evidence="7">Liver</tissue>
    </source>
</reference>
<evidence type="ECO:0000256" key="3">
    <source>
        <dbReference type="ARBA" id="ARBA00022692"/>
    </source>
</evidence>
<evidence type="ECO:0000256" key="1">
    <source>
        <dbReference type="ARBA" id="ARBA00004141"/>
    </source>
</evidence>
<dbReference type="PANTHER" id="PTHR10231">
    <property type="entry name" value="NUCLEOTIDE-SUGAR TRANSMEMBRANE TRANSPORTER"/>
    <property type="match status" value="1"/>
</dbReference>
<dbReference type="AlphaFoldDB" id="A0ABD6ECV1"/>
<evidence type="ECO:0000256" key="6">
    <source>
        <dbReference type="SAM" id="Phobius"/>
    </source>
</evidence>
<evidence type="ECO:0000313" key="8">
    <source>
        <dbReference type="Proteomes" id="UP001608902"/>
    </source>
</evidence>
<evidence type="ECO:0000256" key="4">
    <source>
        <dbReference type="ARBA" id="ARBA00022989"/>
    </source>
</evidence>
<keyword evidence="5 6" id="KW-0472">Membrane</keyword>
<comment type="subcellular location">
    <subcellularLocation>
        <location evidence="1">Membrane</location>
        <topology evidence="1">Multi-pass membrane protein</topology>
    </subcellularLocation>
</comment>
<feature type="transmembrane region" description="Helical" evidence="6">
    <location>
        <begin position="39"/>
        <end position="59"/>
    </location>
</feature>
<dbReference type="EMBL" id="JBGFUD010002325">
    <property type="protein sequence ID" value="MFH4977470.1"/>
    <property type="molecule type" value="Genomic_DNA"/>
</dbReference>
<sequence>MSVDNFSLTPLSCGPSVFGRNLFIRRESISDGPFSHWTIGVWGITLLTAFSGITTSFVIKYADNIKKTYCQTVGISGTAVISVITHDTNLTFGLVIGVIIVILSTIMYAENASQTEGTNNDKKRTLTENLSLDAIKTVRK</sequence>
<evidence type="ECO:0000256" key="2">
    <source>
        <dbReference type="ARBA" id="ARBA00022597"/>
    </source>
</evidence>
<dbReference type="GO" id="GO:0016020">
    <property type="term" value="C:membrane"/>
    <property type="evidence" value="ECO:0007669"/>
    <property type="project" value="UniProtKB-SubCell"/>
</dbReference>
<protein>
    <submittedName>
        <fullName evidence="7">Uncharacterized protein</fullName>
    </submittedName>
</protein>
<keyword evidence="8" id="KW-1185">Reference proteome</keyword>
<dbReference type="Pfam" id="PF04142">
    <property type="entry name" value="Nuc_sug_transp"/>
    <property type="match status" value="1"/>
</dbReference>
<keyword evidence="4 6" id="KW-1133">Transmembrane helix</keyword>